<feature type="region of interest" description="Disordered" evidence="9">
    <location>
        <begin position="447"/>
        <end position="529"/>
    </location>
</feature>
<dbReference type="Proteomes" id="UP000594262">
    <property type="component" value="Unplaced"/>
</dbReference>
<evidence type="ECO:0000256" key="6">
    <source>
        <dbReference type="ARBA" id="ARBA00023187"/>
    </source>
</evidence>
<comment type="subcellular location">
    <subcellularLocation>
        <location evidence="1 8">Nucleus</location>
    </subcellularLocation>
</comment>
<feature type="domain" description="Pre-mRNA-splicing factor SLU7" evidence="10">
    <location>
        <begin position="149"/>
        <end position="404"/>
    </location>
</feature>
<dbReference type="RefSeq" id="XP_066922402.1">
    <property type="nucleotide sequence ID" value="XM_067066301.1"/>
</dbReference>
<evidence type="ECO:0000256" key="4">
    <source>
        <dbReference type="ARBA" id="ARBA00022664"/>
    </source>
</evidence>
<evidence type="ECO:0000256" key="9">
    <source>
        <dbReference type="SAM" id="MobiDB-lite"/>
    </source>
</evidence>
<dbReference type="PANTHER" id="PTHR12942">
    <property type="entry name" value="STEP II SPLICING FACTOR SLU7"/>
    <property type="match status" value="1"/>
</dbReference>
<evidence type="ECO:0000313" key="11">
    <source>
        <dbReference type="EnsemblMetazoa" id="CLYHEMP017946.2"/>
    </source>
</evidence>
<organism evidence="11 12">
    <name type="scientific">Clytia hemisphaerica</name>
    <dbReference type="NCBI Taxonomy" id="252671"/>
    <lineage>
        <taxon>Eukaryota</taxon>
        <taxon>Metazoa</taxon>
        <taxon>Cnidaria</taxon>
        <taxon>Hydrozoa</taxon>
        <taxon>Hydroidolina</taxon>
        <taxon>Leptothecata</taxon>
        <taxon>Obeliida</taxon>
        <taxon>Clytiidae</taxon>
        <taxon>Clytia</taxon>
    </lineage>
</organism>
<dbReference type="GO" id="GO:0000398">
    <property type="term" value="P:mRNA splicing, via spliceosome"/>
    <property type="evidence" value="ECO:0007669"/>
    <property type="project" value="UniProtKB-UniRule"/>
</dbReference>
<feature type="compositionally biased region" description="Basic and acidic residues" evidence="9">
    <location>
        <begin position="465"/>
        <end position="487"/>
    </location>
</feature>
<evidence type="ECO:0000256" key="1">
    <source>
        <dbReference type="ARBA" id="ARBA00004123"/>
    </source>
</evidence>
<evidence type="ECO:0000313" key="12">
    <source>
        <dbReference type="Proteomes" id="UP000594262"/>
    </source>
</evidence>
<feature type="compositionally biased region" description="Basic and acidic residues" evidence="9">
    <location>
        <begin position="9"/>
        <end position="33"/>
    </location>
</feature>
<dbReference type="GO" id="GO:0030628">
    <property type="term" value="F:pre-mRNA 3'-splice site binding"/>
    <property type="evidence" value="ECO:0007669"/>
    <property type="project" value="UniProtKB-UniRule"/>
</dbReference>
<feature type="region of interest" description="Disordered" evidence="9">
    <location>
        <begin position="1"/>
        <end position="50"/>
    </location>
</feature>
<name>A0A7M5X5S3_9CNID</name>
<sequence length="577" mass="66688">MASSAVSTDPKKNETQNKRVDWKKQKELEEARKAGTAPPEVDEEGRDINPHIPQYITSVPWYVGENRPTLKHQRVQPEKIKEVANINAYYKKGVKEVSATKFRKGACQNCGALTHKKKDCLERPRRVGAKFSGEDIKPDELLPGELKFDFDGKRDRWAAYDVKVHHKVLEEYARVDEAKRQLKAAKLEEELESGNLDIIKTINKEDDEEEDKYADQVDMPGQKFDSNVRQTVRNLRIREDTAKYLHNLDQNSAFYDPKTRSMRESPFNKNGDKGKNVNYYGDNFVRASGNVKDVANAQLFAWEAYEQGSDVHLQADPTKLELLHKTYKVKKDNYKEDQKEGVLAKYGGAEHLEAPPKELLLAQTEEYVEYSRTGKVVKGQEKAIVSSKYEEDVYLNNHTSVWGSFWETFRWGYACCHSFIKQSYCTGEAGKVARNTDTPLDRVTLFQRKGGQEEDKEENEEEGKEGEKSGKKSLVEMHREKLAEEKSNKKKNKKKGKDDDDEDGDKESKKEKLRKALEAEDERNRKMDEVLKLDERKRGYNSLNLNNAEPTVEEMEAYRMKRSLQDDPMAQFMKKKR</sequence>
<dbReference type="GO" id="GO:0005681">
    <property type="term" value="C:spliceosomal complex"/>
    <property type="evidence" value="ECO:0007669"/>
    <property type="project" value="UniProtKB-UniRule"/>
</dbReference>
<feature type="compositionally biased region" description="Basic and acidic residues" evidence="9">
    <location>
        <begin position="506"/>
        <end position="529"/>
    </location>
</feature>
<dbReference type="PANTHER" id="PTHR12942:SF2">
    <property type="entry name" value="PRE-MRNA-SPLICING FACTOR SLU7"/>
    <property type="match status" value="1"/>
</dbReference>
<dbReference type="RefSeq" id="XP_066922401.1">
    <property type="nucleotide sequence ID" value="XM_067066300.1"/>
</dbReference>
<evidence type="ECO:0000256" key="5">
    <source>
        <dbReference type="ARBA" id="ARBA00022728"/>
    </source>
</evidence>
<evidence type="ECO:0000256" key="2">
    <source>
        <dbReference type="ARBA" id="ARBA00007203"/>
    </source>
</evidence>
<proteinExistence type="inferred from homology"/>
<comment type="function">
    <text evidence="8">Involved in pre-mRNA splicing.</text>
</comment>
<dbReference type="GeneID" id="136809753"/>
<dbReference type="AlphaFoldDB" id="A0A7M5X5S3"/>
<keyword evidence="7 8" id="KW-0539">Nucleus</keyword>
<keyword evidence="5 8" id="KW-0747">Spliceosome</keyword>
<evidence type="ECO:0000256" key="7">
    <source>
        <dbReference type="ARBA" id="ARBA00023242"/>
    </source>
</evidence>
<keyword evidence="12" id="KW-1185">Reference proteome</keyword>
<reference evidence="11" key="1">
    <citation type="submission" date="2021-01" db="UniProtKB">
        <authorList>
            <consortium name="EnsemblMetazoa"/>
        </authorList>
    </citation>
    <scope>IDENTIFICATION</scope>
</reference>
<dbReference type="OrthoDB" id="249612at2759"/>
<evidence type="ECO:0000256" key="8">
    <source>
        <dbReference type="RuleBase" id="RU367071"/>
    </source>
</evidence>
<dbReference type="Pfam" id="PF11708">
    <property type="entry name" value="Slu7"/>
    <property type="match status" value="1"/>
</dbReference>
<evidence type="ECO:0000259" key="10">
    <source>
        <dbReference type="Pfam" id="PF11708"/>
    </source>
</evidence>
<dbReference type="InterPro" id="IPR039974">
    <property type="entry name" value="Splicing_factor_SLU7"/>
</dbReference>
<evidence type="ECO:0000256" key="3">
    <source>
        <dbReference type="ARBA" id="ARBA00021377"/>
    </source>
</evidence>
<protein>
    <recommendedName>
        <fullName evidence="3 8">Pre-mRNA-splicing factor SLU7</fullName>
    </recommendedName>
</protein>
<dbReference type="InterPro" id="IPR021715">
    <property type="entry name" value="Slu7_dom"/>
</dbReference>
<dbReference type="EnsemblMetazoa" id="CLYHEMT017946.2">
    <property type="protein sequence ID" value="CLYHEMP017946.2"/>
    <property type="gene ID" value="CLYHEMG017946"/>
</dbReference>
<comment type="subunit">
    <text evidence="8">Associated with the spliceosome.</text>
</comment>
<keyword evidence="4 8" id="KW-0507">mRNA processing</keyword>
<dbReference type="EnsemblMetazoa" id="CLYHEMT017946.4">
    <property type="protein sequence ID" value="CLYHEMP017946.4"/>
    <property type="gene ID" value="CLYHEMG017946"/>
</dbReference>
<feature type="compositionally biased region" description="Acidic residues" evidence="9">
    <location>
        <begin position="454"/>
        <end position="464"/>
    </location>
</feature>
<accession>A0A7M5X5S3</accession>
<keyword evidence="6 8" id="KW-0508">mRNA splicing</keyword>
<comment type="similarity">
    <text evidence="2 8">Belongs to the SLU7 family.</text>
</comment>